<sequence>MTYKNSIPIIALALVAIPTTAMAQDPVAIEIRATSALAEWQHDTNRQLDAGLARAPSLRGGRANEAVVQVAFDVNGKGEAVNIRTLPGDFNPAAEQAALYAVRSLDTLDELPEMANGRSVLANIILANTPASRDRLADKLAKIEKKRLASSGAVASYVTIGAIPTLLAD</sequence>
<dbReference type="Proteomes" id="UP000698028">
    <property type="component" value="Unassembled WGS sequence"/>
</dbReference>
<dbReference type="EMBL" id="JAHVAH010000001">
    <property type="protein sequence ID" value="MBW0143708.1"/>
    <property type="molecule type" value="Genomic_DNA"/>
</dbReference>
<evidence type="ECO:0000313" key="2">
    <source>
        <dbReference type="EMBL" id="MBW0143708.1"/>
    </source>
</evidence>
<dbReference type="RefSeq" id="WP_218631778.1">
    <property type="nucleotide sequence ID" value="NZ_JAHVAH010000001.1"/>
</dbReference>
<evidence type="ECO:0008006" key="4">
    <source>
        <dbReference type="Google" id="ProtNLM"/>
    </source>
</evidence>
<organism evidence="2 3">
    <name type="scientific">Sphingomicrobium clamense</name>
    <dbReference type="NCBI Taxonomy" id="2851013"/>
    <lineage>
        <taxon>Bacteria</taxon>
        <taxon>Pseudomonadati</taxon>
        <taxon>Pseudomonadota</taxon>
        <taxon>Alphaproteobacteria</taxon>
        <taxon>Sphingomonadales</taxon>
        <taxon>Sphingomonadaceae</taxon>
        <taxon>Sphingomicrobium</taxon>
    </lineage>
</organism>
<evidence type="ECO:0000313" key="3">
    <source>
        <dbReference type="Proteomes" id="UP000698028"/>
    </source>
</evidence>
<proteinExistence type="predicted"/>
<gene>
    <name evidence="2" type="ORF">KTQ36_00150</name>
</gene>
<feature type="signal peptide" evidence="1">
    <location>
        <begin position="1"/>
        <end position="23"/>
    </location>
</feature>
<name>A0ABS6V3P5_9SPHN</name>
<comment type="caution">
    <text evidence="2">The sequence shown here is derived from an EMBL/GenBank/DDBJ whole genome shotgun (WGS) entry which is preliminary data.</text>
</comment>
<protein>
    <recommendedName>
        <fullName evidence="4">TonB C-terminal domain-containing protein</fullName>
    </recommendedName>
</protein>
<accession>A0ABS6V3P5</accession>
<evidence type="ECO:0000256" key="1">
    <source>
        <dbReference type="SAM" id="SignalP"/>
    </source>
</evidence>
<keyword evidence="3" id="KW-1185">Reference proteome</keyword>
<keyword evidence="1" id="KW-0732">Signal</keyword>
<reference evidence="2 3" key="1">
    <citation type="submission" date="2021-07" db="EMBL/GenBank/DDBJ databases">
        <title>The draft genome sequence of Sphingomicrobium sp. B8.</title>
        <authorList>
            <person name="Mu L."/>
        </authorList>
    </citation>
    <scope>NUCLEOTIDE SEQUENCE [LARGE SCALE GENOMIC DNA]</scope>
    <source>
        <strain evidence="2 3">B8</strain>
    </source>
</reference>
<feature type="chain" id="PRO_5045327711" description="TonB C-terminal domain-containing protein" evidence="1">
    <location>
        <begin position="24"/>
        <end position="169"/>
    </location>
</feature>